<comment type="caution">
    <text evidence="1">The sequence shown here is derived from an EMBL/GenBank/DDBJ whole genome shotgun (WGS) entry which is preliminary data.</text>
</comment>
<keyword evidence="2" id="KW-1185">Reference proteome</keyword>
<reference evidence="1 2" key="1">
    <citation type="submission" date="2018-07" db="EMBL/GenBank/DDBJ databases">
        <title>Comparative genomics of the Candidatus Parilichlamydiaceae reveals evidence of convergent evolution and genome reduction in the phylum Chlamydiae.</title>
        <authorList>
            <person name="Taylor-Brown A."/>
            <person name="Polkinghorne A."/>
        </authorList>
    </citation>
    <scope>NUCLEOTIDE SEQUENCE [LARGE SCALE GENOMIC DNA]</scope>
    <source>
        <strain evidence="1 2">Hat2</strain>
    </source>
</reference>
<dbReference type="EMBL" id="QQBG01000002">
    <property type="protein sequence ID" value="RDB31877.1"/>
    <property type="molecule type" value="Genomic_DNA"/>
</dbReference>
<name>A0A369KG42_9BACT</name>
<evidence type="ECO:0000313" key="1">
    <source>
        <dbReference type="EMBL" id="RDB31877.1"/>
    </source>
</evidence>
<dbReference type="Proteomes" id="UP000253816">
    <property type="component" value="Unassembled WGS sequence"/>
</dbReference>
<organism evidence="1 2">
    <name type="scientific">Candidatus Similichlamydia laticola</name>
    <dbReference type="NCBI Taxonomy" id="2170265"/>
    <lineage>
        <taxon>Bacteria</taxon>
        <taxon>Pseudomonadati</taxon>
        <taxon>Chlamydiota</taxon>
        <taxon>Chlamydiia</taxon>
        <taxon>Parachlamydiales</taxon>
        <taxon>Candidatus Parilichlamydiaceae</taxon>
        <taxon>Candidatus Similichlamydia</taxon>
    </lineage>
</organism>
<sequence length="396" mass="46220">MESKRVSSALLKMETYTDGSFRISFDAACQRTVLEDLLDHCARDFSRQFMGECNSKWIMKALHQYFYQRFSDELSSQCFFDRKERIVRYLLGHLEESIEVMGLLPWIKGRMTFWSFVHDSVHHNRRMSREKMLCHLDGFLLSRDIEYLVSLDLLPPEECHRLRWDLFDKRTHPMGWSRKELLLSECLFSPETILLNRLHIVRLREGIHLRVWYLRDGKTGDYLQKQVAVDLSDEKLKDFVIGVVSDILPQMHFQTLGYCEWEHIVTVLLKTVLFEALQEASVPKDMSIACERLRCTINQLACRFVSKMKWWIELLILANGFLSSCCMAQKPLDLTTLAQLVSGHAVFQGEVETAGQSVLLIWCLRSRPVSLYQAACARAQVEEIIKNGEWLRALKA</sequence>
<gene>
    <name evidence="1" type="ORF">HAT2_00009</name>
</gene>
<protein>
    <submittedName>
        <fullName evidence="1">Uncharacterized protein</fullName>
    </submittedName>
</protein>
<accession>A0A369KG42</accession>
<evidence type="ECO:0000313" key="2">
    <source>
        <dbReference type="Proteomes" id="UP000253816"/>
    </source>
</evidence>
<proteinExistence type="predicted"/>
<dbReference type="AlphaFoldDB" id="A0A369KG42"/>